<dbReference type="InterPro" id="IPR003593">
    <property type="entry name" value="AAA+_ATPase"/>
</dbReference>
<dbReference type="PROSITE" id="PS00211">
    <property type="entry name" value="ABC_TRANSPORTER_1"/>
    <property type="match status" value="1"/>
</dbReference>
<organism evidence="11 12">
    <name type="scientific">Dongia soli</name>
    <dbReference type="NCBI Taxonomy" id="600628"/>
    <lineage>
        <taxon>Bacteria</taxon>
        <taxon>Pseudomonadati</taxon>
        <taxon>Pseudomonadota</taxon>
        <taxon>Alphaproteobacteria</taxon>
        <taxon>Rhodospirillales</taxon>
        <taxon>Dongiaceae</taxon>
        <taxon>Dongia</taxon>
    </lineage>
</organism>
<dbReference type="SUPFAM" id="SSF90123">
    <property type="entry name" value="ABC transporter transmembrane region"/>
    <property type="match status" value="1"/>
</dbReference>
<dbReference type="InterPro" id="IPR027417">
    <property type="entry name" value="P-loop_NTPase"/>
</dbReference>
<dbReference type="InterPro" id="IPR003439">
    <property type="entry name" value="ABC_transporter-like_ATP-bd"/>
</dbReference>
<dbReference type="InterPro" id="IPR036640">
    <property type="entry name" value="ABC1_TM_sf"/>
</dbReference>
<gene>
    <name evidence="11" type="ORF">SMD27_06920</name>
</gene>
<dbReference type="EMBL" id="JAXCLW010000002">
    <property type="protein sequence ID" value="MDY0882569.1"/>
    <property type="molecule type" value="Genomic_DNA"/>
</dbReference>
<dbReference type="InterPro" id="IPR011527">
    <property type="entry name" value="ABC1_TM_dom"/>
</dbReference>
<keyword evidence="4" id="KW-0547">Nucleotide-binding</keyword>
<dbReference type="Pfam" id="PF00005">
    <property type="entry name" value="ABC_tran"/>
    <property type="match status" value="1"/>
</dbReference>
<dbReference type="Proteomes" id="UP001279642">
    <property type="component" value="Unassembled WGS sequence"/>
</dbReference>
<keyword evidence="2" id="KW-0813">Transport</keyword>
<comment type="caution">
    <text evidence="11">The sequence shown here is derived from an EMBL/GenBank/DDBJ whole genome shotgun (WGS) entry which is preliminary data.</text>
</comment>
<protein>
    <submittedName>
        <fullName evidence="11">ABC transporter ATP-binding protein/permease</fullName>
    </submittedName>
</protein>
<evidence type="ECO:0000256" key="5">
    <source>
        <dbReference type="ARBA" id="ARBA00022840"/>
    </source>
</evidence>
<proteinExistence type="predicted"/>
<dbReference type="InterPro" id="IPR050835">
    <property type="entry name" value="ABC_transporter_sub-D"/>
</dbReference>
<dbReference type="InterPro" id="IPR017871">
    <property type="entry name" value="ABC_transporter-like_CS"/>
</dbReference>
<sequence>MSKLWAMTVPYWRSADWKLAWLLSVIVIALNLALVGMNVLFNYWYNDFYNSLQNKDFAAFKYQLGKFAVLAFVYIVIAVYYLYLRQMLMIRWRRWLTENLLQRWLGNRVYYLLQLKDYGTDNPEQRIEQDINLYTQQTVAIAMGLLNSIVTLFSFMFILWTLSGPLSFVLGGMNITIPGYMLWVALIYALIGSVLTYWIGRPLVHTNFMQERFNANFRFGMSRLRENAESVAFYGGEADETRRLEGSFRDIWNNWYLYMRQTKRITWFTSFYGQAAVIFPFLVGAPRYFSGAIQLGGLMQINSAFSQVQGALSWFVDSFTTLADWKASVNRLVAFVDAIDYAQADAAQMARLSAHDRADNALVVDNLDVALPDGRLLLDDVDLTLLPEQRVMVSGPSGSGKTTLFRALAGLWPFGRGKVHLPKQANMLFLPQRPYLPIASLRDALTFPLGPGAFSREALIDALASVNLGHLVDRLDETDNWSMVLSGGEQQRLAIARAILVKPDWLFLDEGTSALDEANEEHIYRLLVERLPKASIISIAHRGGLARFHDRRLTLDPKSQRVSLSAIEAAA</sequence>
<dbReference type="PANTHER" id="PTHR11384">
    <property type="entry name" value="ATP-BINDING CASSETTE, SUB-FAMILY D MEMBER"/>
    <property type="match status" value="1"/>
</dbReference>
<evidence type="ECO:0000256" key="4">
    <source>
        <dbReference type="ARBA" id="ARBA00022741"/>
    </source>
</evidence>
<evidence type="ECO:0000256" key="2">
    <source>
        <dbReference type="ARBA" id="ARBA00022448"/>
    </source>
</evidence>
<dbReference type="SMART" id="SM00382">
    <property type="entry name" value="AAA"/>
    <property type="match status" value="1"/>
</dbReference>
<evidence type="ECO:0000256" key="1">
    <source>
        <dbReference type="ARBA" id="ARBA00004651"/>
    </source>
</evidence>
<dbReference type="Gene3D" id="1.20.1560.10">
    <property type="entry name" value="ABC transporter type 1, transmembrane domain"/>
    <property type="match status" value="1"/>
</dbReference>
<keyword evidence="6 8" id="KW-1133">Transmembrane helix</keyword>
<accession>A0ABU5E8N8</accession>
<reference evidence="11 12" key="1">
    <citation type="journal article" date="2016" name="Antonie Van Leeuwenhoek">
        <title>Dongia soli sp. nov., isolated from soil from Dokdo, Korea.</title>
        <authorList>
            <person name="Kim D.U."/>
            <person name="Lee H."/>
            <person name="Kim H."/>
            <person name="Kim S.G."/>
            <person name="Ka J.O."/>
        </authorList>
    </citation>
    <scope>NUCLEOTIDE SEQUENCE [LARGE SCALE GENOMIC DNA]</scope>
    <source>
        <strain evidence="11 12">D78</strain>
    </source>
</reference>
<dbReference type="CDD" id="cd03223">
    <property type="entry name" value="ABCD_peroxisomal_ALDP"/>
    <property type="match status" value="1"/>
</dbReference>
<evidence type="ECO:0000313" key="11">
    <source>
        <dbReference type="EMBL" id="MDY0882569.1"/>
    </source>
</evidence>
<evidence type="ECO:0000256" key="6">
    <source>
        <dbReference type="ARBA" id="ARBA00022989"/>
    </source>
</evidence>
<evidence type="ECO:0000259" key="9">
    <source>
        <dbReference type="PROSITE" id="PS50893"/>
    </source>
</evidence>
<evidence type="ECO:0000259" key="10">
    <source>
        <dbReference type="PROSITE" id="PS50929"/>
    </source>
</evidence>
<keyword evidence="5 11" id="KW-0067">ATP-binding</keyword>
<evidence type="ECO:0000256" key="8">
    <source>
        <dbReference type="SAM" id="Phobius"/>
    </source>
</evidence>
<dbReference type="PROSITE" id="PS50893">
    <property type="entry name" value="ABC_TRANSPORTER_2"/>
    <property type="match status" value="1"/>
</dbReference>
<comment type="subcellular location">
    <subcellularLocation>
        <location evidence="1">Cell membrane</location>
        <topology evidence="1">Multi-pass membrane protein</topology>
    </subcellularLocation>
</comment>
<dbReference type="Gene3D" id="3.40.50.300">
    <property type="entry name" value="P-loop containing nucleotide triphosphate hydrolases"/>
    <property type="match status" value="1"/>
</dbReference>
<feature type="transmembrane region" description="Helical" evidence="8">
    <location>
        <begin position="180"/>
        <end position="200"/>
    </location>
</feature>
<dbReference type="SUPFAM" id="SSF52540">
    <property type="entry name" value="P-loop containing nucleoside triphosphate hydrolases"/>
    <property type="match status" value="1"/>
</dbReference>
<evidence type="ECO:0000256" key="7">
    <source>
        <dbReference type="ARBA" id="ARBA00023136"/>
    </source>
</evidence>
<feature type="transmembrane region" description="Helical" evidence="8">
    <location>
        <begin position="139"/>
        <end position="160"/>
    </location>
</feature>
<feature type="domain" description="ABC transporter" evidence="9">
    <location>
        <begin position="362"/>
        <end position="567"/>
    </location>
</feature>
<dbReference type="PROSITE" id="PS50929">
    <property type="entry name" value="ABC_TM1F"/>
    <property type="match status" value="1"/>
</dbReference>
<keyword evidence="3 8" id="KW-0812">Transmembrane</keyword>
<keyword evidence="7 8" id="KW-0472">Membrane</keyword>
<feature type="transmembrane region" description="Helical" evidence="8">
    <location>
        <begin position="21"/>
        <end position="44"/>
    </location>
</feature>
<feature type="transmembrane region" description="Helical" evidence="8">
    <location>
        <begin position="265"/>
        <end position="285"/>
    </location>
</feature>
<dbReference type="RefSeq" id="WP_320507642.1">
    <property type="nucleotide sequence ID" value="NZ_JAXCLW010000002.1"/>
</dbReference>
<feature type="transmembrane region" description="Helical" evidence="8">
    <location>
        <begin position="64"/>
        <end position="84"/>
    </location>
</feature>
<feature type="domain" description="ABC transmembrane type-1" evidence="10">
    <location>
        <begin position="25"/>
        <end position="324"/>
    </location>
</feature>
<dbReference type="Pfam" id="PF06472">
    <property type="entry name" value="ABC_membrane_2"/>
    <property type="match status" value="1"/>
</dbReference>
<keyword evidence="12" id="KW-1185">Reference proteome</keyword>
<dbReference type="PANTHER" id="PTHR11384:SF59">
    <property type="entry name" value="LYSOSOMAL COBALAMIN TRANSPORTER ABCD4"/>
    <property type="match status" value="1"/>
</dbReference>
<name>A0ABU5E8N8_9PROT</name>
<evidence type="ECO:0000313" key="12">
    <source>
        <dbReference type="Proteomes" id="UP001279642"/>
    </source>
</evidence>
<evidence type="ECO:0000256" key="3">
    <source>
        <dbReference type="ARBA" id="ARBA00022692"/>
    </source>
</evidence>
<dbReference type="GO" id="GO:0005524">
    <property type="term" value="F:ATP binding"/>
    <property type="evidence" value="ECO:0007669"/>
    <property type="project" value="UniProtKB-KW"/>
</dbReference>